<dbReference type="EMBL" id="JAPFFI010000020">
    <property type="protein sequence ID" value="KAJ6340517.1"/>
    <property type="molecule type" value="Genomic_DNA"/>
</dbReference>
<evidence type="ECO:0000256" key="4">
    <source>
        <dbReference type="ARBA" id="ARBA00004922"/>
    </source>
</evidence>
<comment type="pathway">
    <text evidence="4">Protein modification; protein glycosylation.</text>
</comment>
<evidence type="ECO:0000256" key="7">
    <source>
        <dbReference type="ARBA" id="ARBA00022676"/>
    </source>
</evidence>
<feature type="transmembrane region" description="Helical" evidence="17">
    <location>
        <begin position="112"/>
        <end position="132"/>
    </location>
</feature>
<dbReference type="PANTHER" id="PTHR13872:SF1">
    <property type="entry name" value="DOLICHYL-DIPHOSPHOOLIGOSACCHARIDE--PROTEIN GLYCOSYLTRANSFERASE SUBUNIT STT3B"/>
    <property type="match status" value="1"/>
</dbReference>
<dbReference type="Proteomes" id="UP001141253">
    <property type="component" value="Chromosome 15W"/>
</dbReference>
<feature type="compositionally biased region" description="Low complexity" evidence="16">
    <location>
        <begin position="12"/>
        <end position="23"/>
    </location>
</feature>
<protein>
    <recommendedName>
        <fullName evidence="6">dolichyl-diphosphooligosaccharide--protein glycotransferase</fullName>
        <ecNumber evidence="6">2.4.99.18</ecNumber>
    </recommendedName>
</protein>
<evidence type="ECO:0000256" key="13">
    <source>
        <dbReference type="ARBA" id="ARBA00023136"/>
    </source>
</evidence>
<feature type="transmembrane region" description="Helical" evidence="17">
    <location>
        <begin position="45"/>
        <end position="65"/>
    </location>
</feature>
<comment type="cofactor">
    <cofactor evidence="1">
        <name>Mn(2+)</name>
        <dbReference type="ChEBI" id="CHEBI:29035"/>
    </cofactor>
</comment>
<keyword evidence="11" id="KW-0460">Magnesium</keyword>
<feature type="transmembrane region" description="Helical" evidence="17">
    <location>
        <begin position="200"/>
        <end position="225"/>
    </location>
</feature>
<evidence type="ECO:0000256" key="3">
    <source>
        <dbReference type="ARBA" id="ARBA00004127"/>
    </source>
</evidence>
<evidence type="ECO:0000256" key="9">
    <source>
        <dbReference type="ARBA" id="ARBA00022692"/>
    </source>
</evidence>
<dbReference type="EC" id="2.4.99.18" evidence="6"/>
<evidence type="ECO:0000256" key="10">
    <source>
        <dbReference type="ARBA" id="ARBA00022723"/>
    </source>
</evidence>
<evidence type="ECO:0000313" key="21">
    <source>
        <dbReference type="Proteomes" id="UP001141253"/>
    </source>
</evidence>
<feature type="transmembrane region" description="Helical" evidence="17">
    <location>
        <begin position="266"/>
        <end position="285"/>
    </location>
</feature>
<comment type="cofactor">
    <cofactor evidence="2">
        <name>Mg(2+)</name>
        <dbReference type="ChEBI" id="CHEBI:18420"/>
    </cofactor>
</comment>
<organism evidence="20 21">
    <name type="scientific">Salix suchowensis</name>
    <dbReference type="NCBI Taxonomy" id="1278906"/>
    <lineage>
        <taxon>Eukaryota</taxon>
        <taxon>Viridiplantae</taxon>
        <taxon>Streptophyta</taxon>
        <taxon>Embryophyta</taxon>
        <taxon>Tracheophyta</taxon>
        <taxon>Spermatophyta</taxon>
        <taxon>Magnoliopsida</taxon>
        <taxon>eudicotyledons</taxon>
        <taxon>Gunneridae</taxon>
        <taxon>Pentapetalae</taxon>
        <taxon>rosids</taxon>
        <taxon>fabids</taxon>
        <taxon>Malpighiales</taxon>
        <taxon>Salicaceae</taxon>
        <taxon>Saliceae</taxon>
        <taxon>Salix</taxon>
    </lineage>
</organism>
<comment type="subcellular location">
    <subcellularLocation>
        <location evidence="3">Endomembrane system</location>
        <topology evidence="3">Multi-pass membrane protein</topology>
    </subcellularLocation>
</comment>
<proteinExistence type="inferred from homology"/>
<keyword evidence="7" id="KW-0328">Glycosyltransferase</keyword>
<evidence type="ECO:0000259" key="19">
    <source>
        <dbReference type="Pfam" id="PF21436"/>
    </source>
</evidence>
<dbReference type="InterPro" id="IPR048999">
    <property type="entry name" value="STT3-PglB_core"/>
</dbReference>
<evidence type="ECO:0000256" key="2">
    <source>
        <dbReference type="ARBA" id="ARBA00001946"/>
    </source>
</evidence>
<sequence>MAVTKTEPINGSTNKPSSSSVSMKSDLMSTLSLKSLKLKTKQQELLIRVSILCLVYVLAFITRLFSVLRYESMIHEFDPYFNYRTTLFLTEKGFYEFWNWFDSESWYPLGRIIGGTLYPGLMVTAAIMYWGLRFLRFAVHIREVCVLTAPFFASNTTLVAYFFGKEIWDTGAGLVAAVLIAICPGYISRSVAGSYDNEGVAIFALLLTFYLFVKAVNTGSLAWGLGSALGYFYMVSAWGGYVFIINLIPLYVLVLLITGRYSMRLYVAYNSMYVLGMLLAMQIRFVGFQHVQSGEHMAAMGVFFLMQGFYFLGWVKHLLGDKKKFEALLRIIVTCAVGVGAIALGVGTASGYISPWTGRFYSLLDPTYAKDHIPIIASVSEHQPTAWSSFMFDFHILLFLFPAGLYFCFKRLSDATIFIVMYGLTSMYFAGVMVRLILVATPAVCLISAIAVSATIKNLTTLLRTKSKVSQTGTTKGASGGKGSSKALPDQSQPFQRNGSYCIAFRCFLPAQGAHGNRVIFDDYREAYYWLRQNTPADAKVMSWWDYGYQITAMGNRTVIVDNNTWNNTHIATVGRAMSSYEDEAYEIMRSLDVNYVLVVFGGVTGYSSDDIKQVFVDGENWRWSIPFLPIETAKIVRFLVEYKLSYYRFGELVTEYGKPPGYDRARGVEIGNKDIKLEHLEEAFTTSNWIVRIYKIGGVSIALIYCLDQGSDFRNVQWIHVLDFVSSDNLSSHPTPPPSHTNTCFQQQKFKLDHIQQSCSNSTITAEGNKYYGECHEKSIRFLKPANKEASLGRETDSERWAPPPQGYALGCFWWAEIAFV</sequence>
<dbReference type="Gene3D" id="3.40.50.12610">
    <property type="match status" value="1"/>
</dbReference>
<dbReference type="InterPro" id="IPR003674">
    <property type="entry name" value="Oligo_trans_STT3"/>
</dbReference>
<evidence type="ECO:0000256" key="17">
    <source>
        <dbReference type="SAM" id="Phobius"/>
    </source>
</evidence>
<evidence type="ECO:0000256" key="14">
    <source>
        <dbReference type="ARBA" id="ARBA00023211"/>
    </source>
</evidence>
<evidence type="ECO:0000256" key="16">
    <source>
        <dbReference type="SAM" id="MobiDB-lite"/>
    </source>
</evidence>
<keyword evidence="10" id="KW-0479">Metal-binding</keyword>
<dbReference type="Pfam" id="PF21436">
    <property type="entry name" value="STT3-PglB_core"/>
    <property type="match status" value="1"/>
</dbReference>
<name>A0ABQ9AKJ3_9ROSI</name>
<comment type="caution">
    <text evidence="20">The sequence shown here is derived from an EMBL/GenBank/DDBJ whole genome shotgun (WGS) entry which is preliminary data.</text>
</comment>
<dbReference type="Pfam" id="PF02516">
    <property type="entry name" value="STT3"/>
    <property type="match status" value="1"/>
</dbReference>
<dbReference type="PANTHER" id="PTHR13872">
    <property type="entry name" value="DOLICHYL-DIPHOSPHOOLIGOSACCHARIDE--PROTEIN GLYCOSYLTRANSFERASE SUBUNIT"/>
    <property type="match status" value="1"/>
</dbReference>
<feature type="transmembrane region" description="Helical" evidence="17">
    <location>
        <begin position="327"/>
        <end position="353"/>
    </location>
</feature>
<gene>
    <name evidence="20" type="ORF">OIU77_008308</name>
</gene>
<evidence type="ECO:0000256" key="12">
    <source>
        <dbReference type="ARBA" id="ARBA00022989"/>
    </source>
</evidence>
<keyword evidence="8" id="KW-0808">Transferase</keyword>
<comment type="similarity">
    <text evidence="5">Belongs to the STT3 family.</text>
</comment>
<feature type="transmembrane region" description="Helical" evidence="17">
    <location>
        <begin position="415"/>
        <end position="431"/>
    </location>
</feature>
<evidence type="ECO:0000256" key="15">
    <source>
        <dbReference type="ARBA" id="ARBA00048829"/>
    </source>
</evidence>
<keyword evidence="14" id="KW-0464">Manganese</keyword>
<evidence type="ECO:0000313" key="20">
    <source>
        <dbReference type="EMBL" id="KAJ6340517.1"/>
    </source>
</evidence>
<comment type="catalytic activity">
    <reaction evidence="15">
        <text>a di-trans,poly-cis-dolichyl diphosphooligosaccharide + L-asparaginyl-[protein] = N(4)-(oligosaccharide-(1-&gt;4)-N-acetyl-beta-D-glucosaminyl-(1-&gt;4)-N-acetyl-beta-D-glucosaminyl)-L-asparaginyl-[protein] + a di-trans,poly-cis-dolichyl diphosphate + H(+)</text>
        <dbReference type="Rhea" id="RHEA:22980"/>
        <dbReference type="Rhea" id="RHEA-COMP:12804"/>
        <dbReference type="Rhea" id="RHEA-COMP:12805"/>
        <dbReference type="Rhea" id="RHEA-COMP:19506"/>
        <dbReference type="Rhea" id="RHEA-COMP:19509"/>
        <dbReference type="ChEBI" id="CHEBI:15378"/>
        <dbReference type="ChEBI" id="CHEBI:50347"/>
        <dbReference type="ChEBI" id="CHEBI:57497"/>
        <dbReference type="ChEBI" id="CHEBI:57570"/>
        <dbReference type="ChEBI" id="CHEBI:132529"/>
        <dbReference type="EC" id="2.4.99.18"/>
    </reaction>
</comment>
<feature type="region of interest" description="Disordered" evidence="16">
    <location>
        <begin position="1"/>
        <end position="23"/>
    </location>
</feature>
<feature type="transmembrane region" description="Helical" evidence="17">
    <location>
        <begin position="390"/>
        <end position="408"/>
    </location>
</feature>
<feature type="region of interest" description="Disordered" evidence="16">
    <location>
        <begin position="471"/>
        <end position="492"/>
    </location>
</feature>
<evidence type="ECO:0000256" key="1">
    <source>
        <dbReference type="ARBA" id="ARBA00001936"/>
    </source>
</evidence>
<keyword evidence="9 17" id="KW-0812">Transmembrane</keyword>
<evidence type="ECO:0000256" key="8">
    <source>
        <dbReference type="ARBA" id="ARBA00022679"/>
    </source>
</evidence>
<feature type="transmembrane region" description="Helical" evidence="17">
    <location>
        <begin position="170"/>
        <end position="188"/>
    </location>
</feature>
<evidence type="ECO:0000259" key="18">
    <source>
        <dbReference type="Pfam" id="PF02516"/>
    </source>
</evidence>
<evidence type="ECO:0000256" key="11">
    <source>
        <dbReference type="ARBA" id="ARBA00022842"/>
    </source>
</evidence>
<dbReference type="InterPro" id="IPR048307">
    <property type="entry name" value="STT3_N"/>
</dbReference>
<keyword evidence="13 17" id="KW-0472">Membrane</keyword>
<reference evidence="20" key="1">
    <citation type="submission" date="2022-10" db="EMBL/GenBank/DDBJ databases">
        <authorList>
            <person name="Hyden B.L."/>
            <person name="Feng K."/>
            <person name="Yates T."/>
            <person name="Jawdy S."/>
            <person name="Smart L.B."/>
            <person name="Muchero W."/>
        </authorList>
    </citation>
    <scope>NUCLEOTIDE SEQUENCE</scope>
    <source>
        <tissue evidence="20">Shoot tip</tissue>
    </source>
</reference>
<accession>A0ABQ9AKJ3</accession>
<feature type="transmembrane region" description="Helical" evidence="17">
    <location>
        <begin position="231"/>
        <end position="254"/>
    </location>
</feature>
<evidence type="ECO:0000256" key="6">
    <source>
        <dbReference type="ARBA" id="ARBA00012605"/>
    </source>
</evidence>
<feature type="domain" description="Oligosaccharyl transferase STT3 N-terminal" evidence="18">
    <location>
        <begin position="50"/>
        <end position="447"/>
    </location>
</feature>
<evidence type="ECO:0000256" key="5">
    <source>
        <dbReference type="ARBA" id="ARBA00010810"/>
    </source>
</evidence>
<feature type="domain" description="STT3/PglB/AglB core" evidence="19">
    <location>
        <begin position="540"/>
        <end position="598"/>
    </location>
</feature>
<keyword evidence="21" id="KW-1185">Reference proteome</keyword>
<feature type="transmembrane region" description="Helical" evidence="17">
    <location>
        <begin position="144"/>
        <end position="164"/>
    </location>
</feature>
<keyword evidence="12 17" id="KW-1133">Transmembrane helix</keyword>
<feature type="transmembrane region" description="Helical" evidence="17">
    <location>
        <begin position="297"/>
        <end position="315"/>
    </location>
</feature>
<reference evidence="20" key="2">
    <citation type="journal article" date="2023" name="Int. J. Mol. Sci.">
        <title>De Novo Assembly and Annotation of 11 Diverse Shrub Willow (Salix) Genomes Reveals Novel Gene Organization in Sex-Linked Regions.</title>
        <authorList>
            <person name="Hyden B."/>
            <person name="Feng K."/>
            <person name="Yates T.B."/>
            <person name="Jawdy S."/>
            <person name="Cereghino C."/>
            <person name="Smart L.B."/>
            <person name="Muchero W."/>
        </authorList>
    </citation>
    <scope>NUCLEOTIDE SEQUENCE</scope>
    <source>
        <tissue evidence="20">Shoot tip</tissue>
    </source>
</reference>